<name>A0A087DZN3_9BIFI</name>
<dbReference type="Proteomes" id="UP000029004">
    <property type="component" value="Unassembled WGS sequence"/>
</dbReference>
<keyword evidence="2" id="KW-1185">Reference proteome</keyword>
<evidence type="ECO:0000313" key="2">
    <source>
        <dbReference type="Proteomes" id="UP000029004"/>
    </source>
</evidence>
<protein>
    <submittedName>
        <fullName evidence="1">Uncharacterized protein</fullName>
    </submittedName>
</protein>
<dbReference type="AlphaFoldDB" id="A0A087DZN3"/>
<proteinExistence type="predicted"/>
<sequence length="56" mass="6145">MTSRRVPPFSMYSVACDAQGLECESGLPAISLAVRKYFCNVVGERIPDDDFFAGNI</sequence>
<evidence type="ECO:0000313" key="1">
    <source>
        <dbReference type="EMBL" id="KFJ00984.1"/>
    </source>
</evidence>
<reference evidence="1 2" key="1">
    <citation type="submission" date="2014-03" db="EMBL/GenBank/DDBJ databases">
        <title>Genomics of Bifidobacteria.</title>
        <authorList>
            <person name="Ventura M."/>
            <person name="Milani C."/>
            <person name="Lugli G.A."/>
        </authorList>
    </citation>
    <scope>NUCLEOTIDE SEQUENCE [LARGE SCALE GENOMIC DNA]</scope>
    <source>
        <strain evidence="1 2">DSM 23968</strain>
    </source>
</reference>
<organism evidence="1 2">
    <name type="scientific">Bifidobacterium stellenboschense</name>
    <dbReference type="NCBI Taxonomy" id="762211"/>
    <lineage>
        <taxon>Bacteria</taxon>
        <taxon>Bacillati</taxon>
        <taxon>Actinomycetota</taxon>
        <taxon>Actinomycetes</taxon>
        <taxon>Bifidobacteriales</taxon>
        <taxon>Bifidobacteriaceae</taxon>
        <taxon>Bifidobacterium</taxon>
    </lineage>
</organism>
<gene>
    <name evidence="1" type="ORF">BSTEL_0396</name>
</gene>
<dbReference type="EMBL" id="JGZP01000004">
    <property type="protein sequence ID" value="KFJ00984.1"/>
    <property type="molecule type" value="Genomic_DNA"/>
</dbReference>
<accession>A0A087DZN3</accession>
<comment type="caution">
    <text evidence="1">The sequence shown here is derived from an EMBL/GenBank/DDBJ whole genome shotgun (WGS) entry which is preliminary data.</text>
</comment>